<name>A0ACC0DE16_9PEZI</name>
<comment type="caution">
    <text evidence="1">The sequence shown here is derived from an EMBL/GenBank/DDBJ whole genome shotgun (WGS) entry which is preliminary data.</text>
</comment>
<dbReference type="EMBL" id="MU394289">
    <property type="protein sequence ID" value="KAI6090903.1"/>
    <property type="molecule type" value="Genomic_DNA"/>
</dbReference>
<gene>
    <name evidence="1" type="ORF">F4821DRAFT_228157</name>
</gene>
<evidence type="ECO:0000313" key="1">
    <source>
        <dbReference type="EMBL" id="KAI6090903.1"/>
    </source>
</evidence>
<keyword evidence="2" id="KW-1185">Reference proteome</keyword>
<evidence type="ECO:0000313" key="2">
    <source>
        <dbReference type="Proteomes" id="UP001497680"/>
    </source>
</evidence>
<proteinExistence type="predicted"/>
<organism evidence="1 2">
    <name type="scientific">Hypoxylon rubiginosum</name>
    <dbReference type="NCBI Taxonomy" id="110542"/>
    <lineage>
        <taxon>Eukaryota</taxon>
        <taxon>Fungi</taxon>
        <taxon>Dikarya</taxon>
        <taxon>Ascomycota</taxon>
        <taxon>Pezizomycotina</taxon>
        <taxon>Sordariomycetes</taxon>
        <taxon>Xylariomycetidae</taxon>
        <taxon>Xylariales</taxon>
        <taxon>Hypoxylaceae</taxon>
        <taxon>Hypoxylon</taxon>
    </lineage>
</organism>
<sequence>MEWLGRAKIDFTTSQKSLGLKEKDGSATDLLEICKSTVPACQLNPLIFNGHAQTMWTAASKAAPPLHYKRRIFEADHTEFNGSFVVDFAVTDPSAKEEADETLPPRTAYFSEDELAKMGSDDSRPMLVVLHGLSGGSHEVYLRHAIAPLVDSGKWEACVVISRGCANSKITTGLLYNARATWDIRQTIKWLKKTYPNRPLFGLGFSLGACILTNYLGEEGSATPLKAAVAVANPWALHISSKMLQSSFIGLHVYQKVLGDAMRALSMRHKEELDKYTNIDTAHLFSQKYLYEFDRAYQCPTWGYPTEEAYYRDASSSDSLLNVRIPLLAINAVDDPIASSLALPYAEASTNPYTVLCTTSLGGHLGWFEIGGGRWHGKPICNFLNHMAFEVDLDSIDYEVNKKRTSGNPTHGTEFDPIRRKMYVHLNQ</sequence>
<accession>A0ACC0DE16</accession>
<protein>
    <submittedName>
        <fullName evidence="1">AB-hydrolase YheT</fullName>
    </submittedName>
</protein>
<dbReference type="Proteomes" id="UP001497680">
    <property type="component" value="Unassembled WGS sequence"/>
</dbReference>
<reference evidence="1 2" key="1">
    <citation type="journal article" date="2022" name="New Phytol.">
        <title>Ecological generalism drives hyperdiversity of secondary metabolite gene clusters in xylarialean endophytes.</title>
        <authorList>
            <person name="Franco M.E.E."/>
            <person name="Wisecaver J.H."/>
            <person name="Arnold A.E."/>
            <person name="Ju Y.M."/>
            <person name="Slot J.C."/>
            <person name="Ahrendt S."/>
            <person name="Moore L.P."/>
            <person name="Eastman K.E."/>
            <person name="Scott K."/>
            <person name="Konkel Z."/>
            <person name="Mondo S.J."/>
            <person name="Kuo A."/>
            <person name="Hayes R.D."/>
            <person name="Haridas S."/>
            <person name="Andreopoulos B."/>
            <person name="Riley R."/>
            <person name="LaButti K."/>
            <person name="Pangilinan J."/>
            <person name="Lipzen A."/>
            <person name="Amirebrahimi M."/>
            <person name="Yan J."/>
            <person name="Adam C."/>
            <person name="Keymanesh K."/>
            <person name="Ng V."/>
            <person name="Louie K."/>
            <person name="Northen T."/>
            <person name="Drula E."/>
            <person name="Henrissat B."/>
            <person name="Hsieh H.M."/>
            <person name="Youens-Clark K."/>
            <person name="Lutzoni F."/>
            <person name="Miadlikowska J."/>
            <person name="Eastwood D.C."/>
            <person name="Hamelin R.C."/>
            <person name="Grigoriev I.V."/>
            <person name="U'Ren J.M."/>
        </authorList>
    </citation>
    <scope>NUCLEOTIDE SEQUENCE [LARGE SCALE GENOMIC DNA]</scope>
    <source>
        <strain evidence="1 2">ER1909</strain>
    </source>
</reference>